<reference evidence="2" key="1">
    <citation type="submission" date="2019-03" db="EMBL/GenBank/DDBJ databases">
        <title>WGS assembly of Setaria viridis.</title>
        <authorList>
            <person name="Huang P."/>
            <person name="Jenkins J."/>
            <person name="Grimwood J."/>
            <person name="Barry K."/>
            <person name="Healey A."/>
            <person name="Mamidi S."/>
            <person name="Sreedasyam A."/>
            <person name="Shu S."/>
            <person name="Feldman M."/>
            <person name="Wu J."/>
            <person name="Yu Y."/>
            <person name="Chen C."/>
            <person name="Johnson J."/>
            <person name="Rokhsar D."/>
            <person name="Baxter I."/>
            <person name="Schmutz J."/>
            <person name="Brutnell T."/>
            <person name="Kellogg E."/>
        </authorList>
    </citation>
    <scope>NUCLEOTIDE SEQUENCE [LARGE SCALE GENOMIC DNA]</scope>
</reference>
<protein>
    <submittedName>
        <fullName evidence="2">Uncharacterized protein</fullName>
    </submittedName>
</protein>
<feature type="chain" id="PRO_5020553683" evidence="1">
    <location>
        <begin position="26"/>
        <end position="45"/>
    </location>
</feature>
<name>A0A4U6WEQ1_SETVI</name>
<proteinExistence type="predicted"/>
<keyword evidence="1" id="KW-0732">Signal</keyword>
<evidence type="ECO:0000313" key="2">
    <source>
        <dbReference type="EMBL" id="TKW40645.1"/>
    </source>
</evidence>
<dbReference type="Gramene" id="TKW40645">
    <property type="protein sequence ID" value="TKW40645"/>
    <property type="gene ID" value="SEVIR_1G259350v2"/>
</dbReference>
<dbReference type="EMBL" id="CM016552">
    <property type="protein sequence ID" value="TKW40645.1"/>
    <property type="molecule type" value="Genomic_DNA"/>
</dbReference>
<accession>A0A4U6WEQ1</accession>
<dbReference type="AlphaFoldDB" id="A0A4U6WEQ1"/>
<feature type="signal peptide" evidence="1">
    <location>
        <begin position="1"/>
        <end position="25"/>
    </location>
</feature>
<gene>
    <name evidence="2" type="ORF">SEVIR_1G259350v2</name>
</gene>
<dbReference type="Proteomes" id="UP000298652">
    <property type="component" value="Chromosome 1"/>
</dbReference>
<evidence type="ECO:0000313" key="3">
    <source>
        <dbReference type="Proteomes" id="UP000298652"/>
    </source>
</evidence>
<evidence type="ECO:0000256" key="1">
    <source>
        <dbReference type="SAM" id="SignalP"/>
    </source>
</evidence>
<keyword evidence="3" id="KW-1185">Reference proteome</keyword>
<organism evidence="2 3">
    <name type="scientific">Setaria viridis</name>
    <name type="common">Green bristlegrass</name>
    <name type="synonym">Setaria italica subsp. viridis</name>
    <dbReference type="NCBI Taxonomy" id="4556"/>
    <lineage>
        <taxon>Eukaryota</taxon>
        <taxon>Viridiplantae</taxon>
        <taxon>Streptophyta</taxon>
        <taxon>Embryophyta</taxon>
        <taxon>Tracheophyta</taxon>
        <taxon>Spermatophyta</taxon>
        <taxon>Magnoliopsida</taxon>
        <taxon>Liliopsida</taxon>
        <taxon>Poales</taxon>
        <taxon>Poaceae</taxon>
        <taxon>PACMAD clade</taxon>
        <taxon>Panicoideae</taxon>
        <taxon>Panicodae</taxon>
        <taxon>Paniceae</taxon>
        <taxon>Cenchrinae</taxon>
        <taxon>Setaria</taxon>
    </lineage>
</organism>
<sequence>MAMLCNVLCLLMMFYLFLFLKTSLSPENFVCPMMIDQRLVSQHSQ</sequence>